<evidence type="ECO:0000313" key="9">
    <source>
        <dbReference type="EMBL" id="CAF2169939.1"/>
    </source>
</evidence>
<evidence type="ECO:0000256" key="4">
    <source>
        <dbReference type="ARBA" id="ARBA00023125"/>
    </source>
</evidence>
<evidence type="ECO:0000256" key="5">
    <source>
        <dbReference type="ARBA" id="ARBA00023163"/>
    </source>
</evidence>
<proteinExistence type="inferred from homology"/>
<evidence type="ECO:0000256" key="2">
    <source>
        <dbReference type="ARBA" id="ARBA00007163"/>
    </source>
</evidence>
<dbReference type="PANTHER" id="PTHR46408">
    <property type="entry name" value="BASIC LEUCINE ZIPPER 63"/>
    <property type="match status" value="1"/>
</dbReference>
<keyword evidence="3" id="KW-0805">Transcription regulation</keyword>
<dbReference type="InterPro" id="IPR020983">
    <property type="entry name" value="Basic_leucine-zipper_C"/>
</dbReference>
<comment type="similarity">
    <text evidence="2">Belongs to the bZIP family.</text>
</comment>
<evidence type="ECO:0000256" key="1">
    <source>
        <dbReference type="ARBA" id="ARBA00004123"/>
    </source>
</evidence>
<name>A0A816YU35_BRANA</name>
<organism evidence="9">
    <name type="scientific">Brassica napus</name>
    <name type="common">Rape</name>
    <dbReference type="NCBI Taxonomy" id="3708"/>
    <lineage>
        <taxon>Eukaryota</taxon>
        <taxon>Viridiplantae</taxon>
        <taxon>Streptophyta</taxon>
        <taxon>Embryophyta</taxon>
        <taxon>Tracheophyta</taxon>
        <taxon>Spermatophyta</taxon>
        <taxon>Magnoliopsida</taxon>
        <taxon>eudicotyledons</taxon>
        <taxon>Gunneridae</taxon>
        <taxon>Pentapetalae</taxon>
        <taxon>rosids</taxon>
        <taxon>malvids</taxon>
        <taxon>Brassicales</taxon>
        <taxon>Brassicaceae</taxon>
        <taxon>Brassiceae</taxon>
        <taxon>Brassica</taxon>
    </lineage>
</organism>
<keyword evidence="5" id="KW-0804">Transcription</keyword>
<evidence type="ECO:0000259" key="8">
    <source>
        <dbReference type="Pfam" id="PF12498"/>
    </source>
</evidence>
<evidence type="ECO:0000256" key="3">
    <source>
        <dbReference type="ARBA" id="ARBA00023015"/>
    </source>
</evidence>
<dbReference type="PANTHER" id="PTHR46408:SF14">
    <property type="entry name" value="BASIC LEUCINE ZIPPER 25"/>
    <property type="match status" value="1"/>
</dbReference>
<dbReference type="Pfam" id="PF12498">
    <property type="entry name" value="bZIP_C"/>
    <property type="match status" value="1"/>
</dbReference>
<dbReference type="GO" id="GO:0005634">
    <property type="term" value="C:nucleus"/>
    <property type="evidence" value="ECO:0007669"/>
    <property type="project" value="UniProtKB-SubCell"/>
</dbReference>
<reference evidence="9" key="1">
    <citation type="submission" date="2021-01" db="EMBL/GenBank/DDBJ databases">
        <authorList>
            <consortium name="Genoscope - CEA"/>
            <person name="William W."/>
        </authorList>
    </citation>
    <scope>NUCLEOTIDE SEQUENCE</scope>
</reference>
<feature type="domain" description="Basic leucine-zipper C-terminal" evidence="8">
    <location>
        <begin position="86"/>
        <end position="104"/>
    </location>
</feature>
<dbReference type="GO" id="GO:0003677">
    <property type="term" value="F:DNA binding"/>
    <property type="evidence" value="ECO:0007669"/>
    <property type="project" value="UniProtKB-KW"/>
</dbReference>
<accession>A0A816YU35</accession>
<protein>
    <submittedName>
        <fullName evidence="9">(rape) hypothetical protein</fullName>
    </submittedName>
</protein>
<evidence type="ECO:0000256" key="6">
    <source>
        <dbReference type="ARBA" id="ARBA00023242"/>
    </source>
</evidence>
<dbReference type="Proteomes" id="UP001295469">
    <property type="component" value="Chromosome A07"/>
</dbReference>
<evidence type="ECO:0000256" key="7">
    <source>
        <dbReference type="SAM" id="MobiDB-lite"/>
    </source>
</evidence>
<keyword evidence="4" id="KW-0238">DNA-binding</keyword>
<gene>
    <name evidence="9" type="ORF">DARMORV10_A07P22190.1</name>
</gene>
<feature type="non-terminal residue" evidence="9">
    <location>
        <position position="106"/>
    </location>
</feature>
<comment type="subcellular location">
    <subcellularLocation>
        <location evidence="1">Nucleus</location>
    </subcellularLocation>
</comment>
<sequence>APLLHKPHPFASSVRFDPSTSIQKKPNAPARQATSVSSRDDSDDDDLDGDTKTADNGDPTDVKRARRNASVSRRRKQEQMSEFDTQVKMAEETVKRVTGVNLLHWT</sequence>
<keyword evidence="6" id="KW-0539">Nucleus</keyword>
<dbReference type="AlphaFoldDB" id="A0A816YU35"/>
<feature type="region of interest" description="Disordered" evidence="7">
    <location>
        <begin position="1"/>
        <end position="84"/>
    </location>
</feature>
<feature type="compositionally biased region" description="Basic and acidic residues" evidence="7">
    <location>
        <begin position="49"/>
        <end position="63"/>
    </location>
</feature>
<feature type="compositionally biased region" description="Basic residues" evidence="7">
    <location>
        <begin position="64"/>
        <end position="76"/>
    </location>
</feature>
<dbReference type="EMBL" id="HG994361">
    <property type="protein sequence ID" value="CAF2169939.1"/>
    <property type="molecule type" value="Genomic_DNA"/>
</dbReference>